<keyword evidence="4" id="KW-0436">Ligase</keyword>
<dbReference type="NCBIfam" id="TIGR02258">
    <property type="entry name" value="2_5_ligase"/>
    <property type="match status" value="1"/>
</dbReference>
<sequence>MPRIFTGLEVPEAIGDDLARLRGGLLGARWVEPEDYHLTLRFVGDVDDRTANEIADLLYAVRKRAIEVTLTGLGAFGGDRPRSLFVAVKQTQPLMELQAEHERIMRRVGLAPETRKFIPHITLARLGRDTTARTAADWLALRGLFLSRTFIVPSFVLFSSKESVGGGPYLVEESYPLAA</sequence>
<proteinExistence type="inferred from homology"/>
<dbReference type="RefSeq" id="WP_108175811.1">
    <property type="nucleotide sequence ID" value="NZ_JAIESU010000022.1"/>
</dbReference>
<comment type="similarity">
    <text evidence="2">Belongs to the 2H phosphoesterase superfamily. ThpR family.</text>
</comment>
<comment type="catalytic activity">
    <reaction evidence="2">
        <text>a 3'-end 2',3'-cyclophospho-ribonucleotide-RNA + H2O = a 3'-end 2'-phospho-ribonucleotide-RNA + H(+)</text>
        <dbReference type="Rhea" id="RHEA:11828"/>
        <dbReference type="Rhea" id="RHEA-COMP:10464"/>
        <dbReference type="Rhea" id="RHEA-COMP:17353"/>
        <dbReference type="ChEBI" id="CHEBI:15377"/>
        <dbReference type="ChEBI" id="CHEBI:15378"/>
        <dbReference type="ChEBI" id="CHEBI:83064"/>
        <dbReference type="ChEBI" id="CHEBI:173113"/>
        <dbReference type="EC" id="3.1.4.58"/>
    </reaction>
</comment>
<evidence type="ECO:0000256" key="2">
    <source>
        <dbReference type="HAMAP-Rule" id="MF_01940"/>
    </source>
</evidence>
<dbReference type="PANTHER" id="PTHR35561">
    <property type="entry name" value="RNA 2',3'-CYCLIC PHOSPHODIESTERASE"/>
    <property type="match status" value="1"/>
</dbReference>
<dbReference type="GO" id="GO:0008664">
    <property type="term" value="F:RNA 2',3'-cyclic 3'-phosphodiesterase activity"/>
    <property type="evidence" value="ECO:0007669"/>
    <property type="project" value="UniProtKB-EC"/>
</dbReference>
<feature type="short sequence motif" description="HXTX 2" evidence="2">
    <location>
        <begin position="120"/>
        <end position="123"/>
    </location>
</feature>
<feature type="active site" description="Proton acceptor" evidence="2">
    <location>
        <position position="120"/>
    </location>
</feature>
<keyword evidence="5" id="KW-1185">Reference proteome</keyword>
<feature type="domain" description="Phosphoesterase HXTX" evidence="3">
    <location>
        <begin position="90"/>
        <end position="167"/>
    </location>
</feature>
<comment type="function">
    <text evidence="2">Hydrolyzes RNA 2',3'-cyclic phosphodiester to an RNA 2'-phosphomonoester.</text>
</comment>
<dbReference type="HAMAP" id="MF_01940">
    <property type="entry name" value="RNA_CPDase"/>
    <property type="match status" value="1"/>
</dbReference>
<keyword evidence="1 2" id="KW-0378">Hydrolase</keyword>
<dbReference type="Gene3D" id="3.90.1140.10">
    <property type="entry name" value="Cyclic phosphodiesterase"/>
    <property type="match status" value="1"/>
</dbReference>
<organism evidence="4 5">
    <name type="scientific">Phreatobacter oligotrophus</name>
    <dbReference type="NCBI Taxonomy" id="1122261"/>
    <lineage>
        <taxon>Bacteria</taxon>
        <taxon>Pseudomonadati</taxon>
        <taxon>Pseudomonadota</taxon>
        <taxon>Alphaproteobacteria</taxon>
        <taxon>Hyphomicrobiales</taxon>
        <taxon>Phreatobacteraceae</taxon>
        <taxon>Phreatobacter</taxon>
    </lineage>
</organism>
<comment type="caution">
    <text evidence="4">The sequence shown here is derived from an EMBL/GenBank/DDBJ whole genome shotgun (WGS) entry which is preliminary data.</text>
</comment>
<evidence type="ECO:0000313" key="4">
    <source>
        <dbReference type="EMBL" id="PTM60198.1"/>
    </source>
</evidence>
<evidence type="ECO:0000313" key="5">
    <source>
        <dbReference type="Proteomes" id="UP000241808"/>
    </source>
</evidence>
<evidence type="ECO:0000256" key="1">
    <source>
        <dbReference type="ARBA" id="ARBA00022801"/>
    </source>
</evidence>
<dbReference type="InterPro" id="IPR014051">
    <property type="entry name" value="Phosphoesterase_HXTX"/>
</dbReference>
<feature type="domain" description="Phosphoesterase HXTX" evidence="3">
    <location>
        <begin position="8"/>
        <end position="82"/>
    </location>
</feature>
<dbReference type="InterPro" id="IPR009097">
    <property type="entry name" value="Cyclic_Pdiesterase"/>
</dbReference>
<dbReference type="GO" id="GO:0016874">
    <property type="term" value="F:ligase activity"/>
    <property type="evidence" value="ECO:0007669"/>
    <property type="project" value="UniProtKB-KW"/>
</dbReference>
<evidence type="ECO:0000259" key="3">
    <source>
        <dbReference type="Pfam" id="PF02834"/>
    </source>
</evidence>
<dbReference type="Proteomes" id="UP000241808">
    <property type="component" value="Unassembled WGS sequence"/>
</dbReference>
<feature type="active site" description="Proton donor" evidence="2">
    <location>
        <position position="37"/>
    </location>
</feature>
<protein>
    <recommendedName>
        <fullName evidence="2">RNA 2',3'-cyclic phosphodiesterase</fullName>
        <shortName evidence="2">RNA 2',3'-CPDase</shortName>
        <ecNumber evidence="2">3.1.4.58</ecNumber>
    </recommendedName>
</protein>
<dbReference type="EMBL" id="PZZL01000003">
    <property type="protein sequence ID" value="PTM60198.1"/>
    <property type="molecule type" value="Genomic_DNA"/>
</dbReference>
<dbReference type="PANTHER" id="PTHR35561:SF1">
    <property type="entry name" value="RNA 2',3'-CYCLIC PHOSPHODIESTERASE"/>
    <property type="match status" value="1"/>
</dbReference>
<name>A0A2T4ZE84_9HYPH</name>
<dbReference type="AlphaFoldDB" id="A0A2T4ZE84"/>
<gene>
    <name evidence="4" type="ORF">C8P69_103126</name>
</gene>
<reference evidence="4 5" key="1">
    <citation type="submission" date="2018-04" db="EMBL/GenBank/DDBJ databases">
        <title>Genomic Encyclopedia of Archaeal and Bacterial Type Strains, Phase II (KMG-II): from individual species to whole genera.</title>
        <authorList>
            <person name="Goeker M."/>
        </authorList>
    </citation>
    <scope>NUCLEOTIDE SEQUENCE [LARGE SCALE GENOMIC DNA]</scope>
    <source>
        <strain evidence="4 5">DSM 25521</strain>
    </source>
</reference>
<dbReference type="InterPro" id="IPR004175">
    <property type="entry name" value="RNA_CPDase"/>
</dbReference>
<dbReference type="Pfam" id="PF02834">
    <property type="entry name" value="LigT_PEase"/>
    <property type="match status" value="2"/>
</dbReference>
<feature type="short sequence motif" description="HXTX 1" evidence="2">
    <location>
        <begin position="37"/>
        <end position="40"/>
    </location>
</feature>
<dbReference type="GO" id="GO:0004113">
    <property type="term" value="F:2',3'-cyclic-nucleotide 3'-phosphodiesterase activity"/>
    <property type="evidence" value="ECO:0007669"/>
    <property type="project" value="InterPro"/>
</dbReference>
<accession>A0A2T4ZE84</accession>
<dbReference type="EC" id="3.1.4.58" evidence="2"/>
<dbReference type="OrthoDB" id="9793819at2"/>
<dbReference type="SUPFAM" id="SSF55144">
    <property type="entry name" value="LigT-like"/>
    <property type="match status" value="1"/>
</dbReference>